<dbReference type="PANTHER" id="PTHR30055:SF196">
    <property type="entry name" value="HTH-TYPE TRANSCRIPTIONAL REGULATOR RUTR"/>
    <property type="match status" value="1"/>
</dbReference>
<gene>
    <name evidence="5" type="ORF">M0L44_21210</name>
</gene>
<keyword evidence="1 2" id="KW-0238">DNA-binding</keyword>
<dbReference type="SUPFAM" id="SSF48498">
    <property type="entry name" value="Tetracyclin repressor-like, C-terminal domain"/>
    <property type="match status" value="1"/>
</dbReference>
<dbReference type="EMBL" id="JAMXMC010000018">
    <property type="protein sequence ID" value="MCO5979226.1"/>
    <property type="molecule type" value="Genomic_DNA"/>
</dbReference>
<dbReference type="Gene3D" id="1.10.10.60">
    <property type="entry name" value="Homeodomain-like"/>
    <property type="match status" value="1"/>
</dbReference>
<keyword evidence="6" id="KW-1185">Reference proteome</keyword>
<dbReference type="InterPro" id="IPR001647">
    <property type="entry name" value="HTH_TetR"/>
</dbReference>
<dbReference type="RefSeq" id="WP_252772176.1">
    <property type="nucleotide sequence ID" value="NZ_JAMXMC010000018.1"/>
</dbReference>
<dbReference type="Pfam" id="PF08362">
    <property type="entry name" value="TetR_C_3"/>
    <property type="match status" value="1"/>
</dbReference>
<feature type="DNA-binding region" description="H-T-H motif" evidence="2">
    <location>
        <begin position="50"/>
        <end position="69"/>
    </location>
</feature>
<dbReference type="PROSITE" id="PS50977">
    <property type="entry name" value="HTH_TETR_2"/>
    <property type="match status" value="1"/>
</dbReference>
<dbReference type="PANTHER" id="PTHR30055">
    <property type="entry name" value="HTH-TYPE TRANSCRIPTIONAL REGULATOR RUTR"/>
    <property type="match status" value="1"/>
</dbReference>
<dbReference type="InterPro" id="IPR009057">
    <property type="entry name" value="Homeodomain-like_sf"/>
</dbReference>
<dbReference type="Pfam" id="PF00440">
    <property type="entry name" value="TetR_N"/>
    <property type="match status" value="1"/>
</dbReference>
<comment type="caution">
    <text evidence="5">The sequence shown here is derived from an EMBL/GenBank/DDBJ whole genome shotgun (WGS) entry which is preliminary data.</text>
</comment>
<evidence type="ECO:0000256" key="3">
    <source>
        <dbReference type="SAM" id="MobiDB-lite"/>
    </source>
</evidence>
<dbReference type="SUPFAM" id="SSF46689">
    <property type="entry name" value="Homeodomain-like"/>
    <property type="match status" value="1"/>
</dbReference>
<dbReference type="Proteomes" id="UP001204851">
    <property type="component" value="Unassembled WGS sequence"/>
</dbReference>
<feature type="compositionally biased region" description="Pro residues" evidence="3">
    <location>
        <begin position="1"/>
        <end position="10"/>
    </location>
</feature>
<accession>A0ABT1BUK6</accession>
<protein>
    <submittedName>
        <fullName evidence="5">TetR family transcriptional regulator C-terminal domain-containing protein</fullName>
    </submittedName>
</protein>
<evidence type="ECO:0000256" key="1">
    <source>
        <dbReference type="ARBA" id="ARBA00023125"/>
    </source>
</evidence>
<evidence type="ECO:0000313" key="6">
    <source>
        <dbReference type="Proteomes" id="UP001204851"/>
    </source>
</evidence>
<evidence type="ECO:0000256" key="2">
    <source>
        <dbReference type="PROSITE-ProRule" id="PRU00335"/>
    </source>
</evidence>
<evidence type="ECO:0000313" key="5">
    <source>
        <dbReference type="EMBL" id="MCO5979226.1"/>
    </source>
</evidence>
<dbReference type="InterPro" id="IPR050109">
    <property type="entry name" value="HTH-type_TetR-like_transc_reg"/>
</dbReference>
<dbReference type="InterPro" id="IPR036271">
    <property type="entry name" value="Tet_transcr_reg_TetR-rel_C_sf"/>
</dbReference>
<feature type="region of interest" description="Disordered" evidence="3">
    <location>
        <begin position="1"/>
        <end position="23"/>
    </location>
</feature>
<dbReference type="InterPro" id="IPR013573">
    <property type="entry name" value="Tscrpt_reg_YcdC_C"/>
</dbReference>
<proteinExistence type="predicted"/>
<sequence length="220" mass="24499">MPPSAEPVAPPRRTVRQPRQRHHAGRAQILATIRASAIDVFSRHGFAGTTMQAVAEGAGLTKQQLLYYAGSKDELYANLLHEVVNEWREAFSLTEEAGHTPAQLLRDYVHRKLHYALANGPVSRIFTAEMLAGGTHIARYWPEMLASTQNKARLLQRWMDAGLLRRRDPLLLLQQIWGMTQYYADYQAQVAVMMGAQPPVDAIADEIATTVLLACGLSPD</sequence>
<evidence type="ECO:0000259" key="4">
    <source>
        <dbReference type="PROSITE" id="PS50977"/>
    </source>
</evidence>
<feature type="domain" description="HTH tetR-type" evidence="4">
    <location>
        <begin position="27"/>
        <end position="87"/>
    </location>
</feature>
<dbReference type="Gene3D" id="1.10.357.10">
    <property type="entry name" value="Tetracycline Repressor, domain 2"/>
    <property type="match status" value="1"/>
</dbReference>
<reference evidence="5 6" key="1">
    <citation type="submission" date="2022-06" db="EMBL/GenBank/DDBJ databases">
        <title>Ideonella sp. NS12-5 Genome sequencing and assembly.</title>
        <authorList>
            <person name="Jung Y."/>
        </authorList>
    </citation>
    <scope>NUCLEOTIDE SEQUENCE [LARGE SCALE GENOMIC DNA]</scope>
    <source>
        <strain evidence="5 6">NS12-5</strain>
    </source>
</reference>
<organism evidence="5 6">
    <name type="scientific">Ideonella oryzae</name>
    <dbReference type="NCBI Taxonomy" id="2937441"/>
    <lineage>
        <taxon>Bacteria</taxon>
        <taxon>Pseudomonadati</taxon>
        <taxon>Pseudomonadota</taxon>
        <taxon>Betaproteobacteria</taxon>
        <taxon>Burkholderiales</taxon>
        <taxon>Sphaerotilaceae</taxon>
        <taxon>Ideonella</taxon>
    </lineage>
</organism>
<feature type="compositionally biased region" description="Basic residues" evidence="3">
    <location>
        <begin position="13"/>
        <end position="23"/>
    </location>
</feature>
<name>A0ABT1BUK6_9BURK</name>